<organism evidence="1 2">
    <name type="scientific">Aplosporella prunicola CBS 121167</name>
    <dbReference type="NCBI Taxonomy" id="1176127"/>
    <lineage>
        <taxon>Eukaryota</taxon>
        <taxon>Fungi</taxon>
        <taxon>Dikarya</taxon>
        <taxon>Ascomycota</taxon>
        <taxon>Pezizomycotina</taxon>
        <taxon>Dothideomycetes</taxon>
        <taxon>Dothideomycetes incertae sedis</taxon>
        <taxon>Botryosphaeriales</taxon>
        <taxon>Aplosporellaceae</taxon>
        <taxon>Aplosporella</taxon>
    </lineage>
</organism>
<keyword evidence="2" id="KW-1185">Reference proteome</keyword>
<dbReference type="Proteomes" id="UP000799438">
    <property type="component" value="Unassembled WGS sequence"/>
</dbReference>
<accession>A0A6A6AWV9</accession>
<proteinExistence type="predicted"/>
<dbReference type="RefSeq" id="XP_033391183.1">
    <property type="nucleotide sequence ID" value="XM_033537720.1"/>
</dbReference>
<evidence type="ECO:0008006" key="3">
    <source>
        <dbReference type="Google" id="ProtNLM"/>
    </source>
</evidence>
<sequence length="148" mass="16839">FRKNLTEKEWVAVARRIHKRKRDDKETKIMLDGIPMSTKKVQKAISRYGEETREPTWNKMKRKQESGMSFVLVSQGNANPIQGESPCGQTPQGVMVYTPPSMSQDTPRSSTAQLLGFSSLPWFRFQELSEFRGILSALIGLLAMILTF</sequence>
<gene>
    <name evidence="1" type="ORF">K452DRAFT_239324</name>
</gene>
<dbReference type="GeneID" id="54295216"/>
<feature type="non-terminal residue" evidence="1">
    <location>
        <position position="1"/>
    </location>
</feature>
<evidence type="ECO:0000313" key="1">
    <source>
        <dbReference type="EMBL" id="KAF2135465.1"/>
    </source>
</evidence>
<reference evidence="1" key="1">
    <citation type="journal article" date="2020" name="Stud. Mycol.">
        <title>101 Dothideomycetes genomes: a test case for predicting lifestyles and emergence of pathogens.</title>
        <authorList>
            <person name="Haridas S."/>
            <person name="Albert R."/>
            <person name="Binder M."/>
            <person name="Bloem J."/>
            <person name="Labutti K."/>
            <person name="Salamov A."/>
            <person name="Andreopoulos B."/>
            <person name="Baker S."/>
            <person name="Barry K."/>
            <person name="Bills G."/>
            <person name="Bluhm B."/>
            <person name="Cannon C."/>
            <person name="Castanera R."/>
            <person name="Culley D."/>
            <person name="Daum C."/>
            <person name="Ezra D."/>
            <person name="Gonzalez J."/>
            <person name="Henrissat B."/>
            <person name="Kuo A."/>
            <person name="Liang C."/>
            <person name="Lipzen A."/>
            <person name="Lutzoni F."/>
            <person name="Magnuson J."/>
            <person name="Mondo S."/>
            <person name="Nolan M."/>
            <person name="Ohm R."/>
            <person name="Pangilinan J."/>
            <person name="Park H.-J."/>
            <person name="Ramirez L."/>
            <person name="Alfaro M."/>
            <person name="Sun H."/>
            <person name="Tritt A."/>
            <person name="Yoshinaga Y."/>
            <person name="Zwiers L.-H."/>
            <person name="Turgeon B."/>
            <person name="Goodwin S."/>
            <person name="Spatafora J."/>
            <person name="Crous P."/>
            <person name="Grigoriev I."/>
        </authorList>
    </citation>
    <scope>NUCLEOTIDE SEQUENCE</scope>
    <source>
        <strain evidence="1">CBS 121167</strain>
    </source>
</reference>
<dbReference type="OrthoDB" id="3910313at2759"/>
<name>A0A6A6AWV9_9PEZI</name>
<dbReference type="AlphaFoldDB" id="A0A6A6AWV9"/>
<protein>
    <recommendedName>
        <fullName evidence="3">Clr5 domain-containing protein</fullName>
    </recommendedName>
</protein>
<dbReference type="EMBL" id="ML995581">
    <property type="protein sequence ID" value="KAF2135465.1"/>
    <property type="molecule type" value="Genomic_DNA"/>
</dbReference>
<evidence type="ECO:0000313" key="2">
    <source>
        <dbReference type="Proteomes" id="UP000799438"/>
    </source>
</evidence>